<dbReference type="STRING" id="98765.A0A2R6P0K9"/>
<evidence type="ECO:0000256" key="1">
    <source>
        <dbReference type="SAM" id="MobiDB-lite"/>
    </source>
</evidence>
<proteinExistence type="predicted"/>
<gene>
    <name evidence="3" type="ORF">PHLCEN_2v6013</name>
</gene>
<feature type="region of interest" description="Disordered" evidence="1">
    <location>
        <begin position="687"/>
        <end position="707"/>
    </location>
</feature>
<sequence length="758" mass="83144">MSNEMPSWRSLASAAGRSIKGYVAQRDVRRPFPASKELRPDVSDPNARSSWGQWAGQKLRTLGQGEEGTNITVEKLLLFPGWACRKYTQPSGAATQDPVPFDVELFISGFASRSSGVGFGSRAGRAFLRLAKSYAALPKLAVAMAPEEVATPSINGIPSSKSEENLLASMHLPAKPDDMTEEAEMAALNEHLQQFDMDSASHKESSASSYRSGSPPEPSPISPSYPQSNLSAINLHQLHANLEARLFPFWASALGSRGVRVSVYASDPTAYETYKSPPLGDNYGEDENPIHQLPIVTQEILTAADGSFQMRLPLPWEKICVHPAALQIAFGDADREYNLFVVAELLPGPSRPATPTSAGQVAYAVRAPRIHRNVSPTATNSLVIPLTHSTVRLISDIDDTIKLSGVLSGARAAFHNVMAKDLSDSVIPGMGDWYTKMWRHGVRFHYVSNSPFELLPVINEFIQLSRLPPGSVKLKSYAGRSLFNGLLSAPAERKRTGMLDVLDSFADAQFFLVGDSGEQDMELYASLARDRPRQILGVFIRDANNRDLVKPLEDPTGEQVWRSPPSRNTGNDDSRSSLSTVGGGQSTLTPSTYTAHRLASKSVSDVTTPPPRLYATRQPKRTRSLASPPLTKEGNDYFTSQLILDAPISEEPATIPPPSYPPSSFSRRINNNNSGNQDNYFTSSARISKGRTSSTASSLKGAPQMTDAERKQYDLQTRVYRARLEMPEHIPLRVFREPSECVETEEILKRMNMGRKQL</sequence>
<dbReference type="GO" id="GO:0030479">
    <property type="term" value="C:actin cortical patch"/>
    <property type="evidence" value="ECO:0007669"/>
    <property type="project" value="TreeGrafter"/>
</dbReference>
<comment type="caution">
    <text evidence="3">The sequence shown here is derived from an EMBL/GenBank/DDBJ whole genome shotgun (WGS) entry which is preliminary data.</text>
</comment>
<feature type="region of interest" description="Disordered" evidence="1">
    <location>
        <begin position="197"/>
        <end position="226"/>
    </location>
</feature>
<feature type="compositionally biased region" description="Polar residues" evidence="1">
    <location>
        <begin position="687"/>
        <end position="698"/>
    </location>
</feature>
<dbReference type="Pfam" id="PF09949">
    <property type="entry name" value="APP1_cat"/>
    <property type="match status" value="1"/>
</dbReference>
<dbReference type="PANTHER" id="PTHR28208:SF3">
    <property type="entry name" value="PHOSPHATIDATE PHOSPHATASE APP1"/>
    <property type="match status" value="1"/>
</dbReference>
<name>A0A2R6P0K9_9APHY</name>
<dbReference type="OrthoDB" id="2117591at2759"/>
<feature type="region of interest" description="Disordered" evidence="1">
    <location>
        <begin position="549"/>
        <end position="635"/>
    </location>
</feature>
<reference evidence="3 4" key="1">
    <citation type="submission" date="2018-02" db="EMBL/GenBank/DDBJ databases">
        <title>Genome sequence of the basidiomycete white-rot fungus Phlebia centrifuga.</title>
        <authorList>
            <person name="Granchi Z."/>
            <person name="Peng M."/>
            <person name="de Vries R.P."/>
            <person name="Hilden K."/>
            <person name="Makela M.R."/>
            <person name="Grigoriev I."/>
            <person name="Riley R."/>
        </authorList>
    </citation>
    <scope>NUCLEOTIDE SEQUENCE [LARGE SCALE GENOMIC DNA]</scope>
    <source>
        <strain evidence="3 4">FBCC195</strain>
    </source>
</reference>
<dbReference type="GO" id="GO:0008195">
    <property type="term" value="F:phosphatidate phosphatase activity"/>
    <property type="evidence" value="ECO:0007669"/>
    <property type="project" value="InterPro"/>
</dbReference>
<dbReference type="PANTHER" id="PTHR28208">
    <property type="entry name" value="PHOSPHATIDATE PHOSPHATASE APP1"/>
    <property type="match status" value="1"/>
</dbReference>
<keyword evidence="4" id="KW-1185">Reference proteome</keyword>
<feature type="domain" description="Phosphatidate phosphatase APP1 catalytic" evidence="2">
    <location>
        <begin position="392"/>
        <end position="542"/>
    </location>
</feature>
<protein>
    <recommendedName>
        <fullName evidence="2">Phosphatidate phosphatase APP1 catalytic domain-containing protein</fullName>
    </recommendedName>
</protein>
<evidence type="ECO:0000259" key="2">
    <source>
        <dbReference type="Pfam" id="PF09949"/>
    </source>
</evidence>
<accession>A0A2R6P0K9</accession>
<dbReference type="AlphaFoldDB" id="A0A2R6P0K9"/>
<dbReference type="InterPro" id="IPR052935">
    <property type="entry name" value="Mg2+_PAP"/>
</dbReference>
<dbReference type="InterPro" id="IPR019236">
    <property type="entry name" value="APP1_cat"/>
</dbReference>
<evidence type="ECO:0000313" key="4">
    <source>
        <dbReference type="Proteomes" id="UP000186601"/>
    </source>
</evidence>
<dbReference type="Proteomes" id="UP000186601">
    <property type="component" value="Unassembled WGS sequence"/>
</dbReference>
<organism evidence="3 4">
    <name type="scientific">Hermanssonia centrifuga</name>
    <dbReference type="NCBI Taxonomy" id="98765"/>
    <lineage>
        <taxon>Eukaryota</taxon>
        <taxon>Fungi</taxon>
        <taxon>Dikarya</taxon>
        <taxon>Basidiomycota</taxon>
        <taxon>Agaricomycotina</taxon>
        <taxon>Agaricomycetes</taxon>
        <taxon>Polyporales</taxon>
        <taxon>Meruliaceae</taxon>
        <taxon>Hermanssonia</taxon>
    </lineage>
</organism>
<dbReference type="EMBL" id="MLYV02000581">
    <property type="protein sequence ID" value="PSR82580.1"/>
    <property type="molecule type" value="Genomic_DNA"/>
</dbReference>
<evidence type="ECO:0000313" key="3">
    <source>
        <dbReference type="EMBL" id="PSR82580.1"/>
    </source>
</evidence>
<feature type="compositionally biased region" description="Polar residues" evidence="1">
    <location>
        <begin position="576"/>
        <end position="594"/>
    </location>
</feature>